<dbReference type="RefSeq" id="WP_010292068.1">
    <property type="nucleotide sequence ID" value="NC_008531.1"/>
</dbReference>
<proteinExistence type="predicted"/>
<name>Q03VL4_LEUMM</name>
<dbReference type="AlphaFoldDB" id="Q03VL4"/>
<accession>Q03VL4</accession>
<gene>
    <name evidence="1" type="ordered locus">LEUM_1666</name>
</gene>
<evidence type="ECO:0000313" key="2">
    <source>
        <dbReference type="Proteomes" id="UP000000362"/>
    </source>
</evidence>
<reference evidence="1 2" key="1">
    <citation type="journal article" date="2006" name="Proc. Natl. Acad. Sci. U.S.A.">
        <title>Comparative genomics of the lactic acid bacteria.</title>
        <authorList>
            <person name="Makarova K."/>
            <person name="Slesarev A."/>
            <person name="Wolf Y."/>
            <person name="Sorokin A."/>
            <person name="Mirkin B."/>
            <person name="Koonin E."/>
            <person name="Pavlov A."/>
            <person name="Pavlova N."/>
            <person name="Karamychev V."/>
            <person name="Polouchine N."/>
            <person name="Shakhova V."/>
            <person name="Grigoriev I."/>
            <person name="Lou Y."/>
            <person name="Rohksar D."/>
            <person name="Lucas S."/>
            <person name="Huang K."/>
            <person name="Goodstein D.M."/>
            <person name="Hawkins T."/>
            <person name="Plengvidhya V."/>
            <person name="Welker D."/>
            <person name="Hughes J."/>
            <person name="Goh Y."/>
            <person name="Benson A."/>
            <person name="Baldwin K."/>
            <person name="Lee J.H."/>
            <person name="Diaz-Muniz I."/>
            <person name="Dosti B."/>
            <person name="Smeianov V."/>
            <person name="Wechter W."/>
            <person name="Barabote R."/>
            <person name="Lorca G."/>
            <person name="Altermann E."/>
            <person name="Barrangou R."/>
            <person name="Ganesan B."/>
            <person name="Xie Y."/>
            <person name="Rawsthorne H."/>
            <person name="Tamir D."/>
            <person name="Parker C."/>
            <person name="Breidt F."/>
            <person name="Broadbent J."/>
            <person name="Hutkins R."/>
            <person name="O'Sullivan D."/>
            <person name="Steele J."/>
            <person name="Unlu G."/>
            <person name="Saier M."/>
            <person name="Klaenhammer T."/>
            <person name="Richardson P."/>
            <person name="Kozyavkin S."/>
            <person name="Weimer B."/>
            <person name="Mills D."/>
        </authorList>
    </citation>
    <scope>NUCLEOTIDE SEQUENCE [LARGE SCALE GENOMIC DNA]</scope>
    <source>
        <strain evidence="2">ATCC 8293 / DSM 20343 / BCRC 11652 / CCM 1803 / JCM 6124 / NCDO 523 / NBRC 100496 / NCIMB 8023 / NCTC 12954 / NRRL B-1118 / 37Y</strain>
    </source>
</reference>
<keyword evidence="2" id="KW-1185">Reference proteome</keyword>
<dbReference type="EMBL" id="CP000414">
    <property type="protein sequence ID" value="ABJ62758.1"/>
    <property type="molecule type" value="Genomic_DNA"/>
</dbReference>
<dbReference type="Proteomes" id="UP000000362">
    <property type="component" value="Chromosome"/>
</dbReference>
<sequence length="73" mass="8438">MATRIKPKSGRIWALYKGDEFIADGTPAEIARKTGKSFDTLMFMTRPSYVNRFVSDKKYKTKGRLEMVELEDD</sequence>
<dbReference type="HOGENOM" id="CLU_202996_0_0_9"/>
<protein>
    <submittedName>
        <fullName evidence="1">Uncharacterized protein</fullName>
    </submittedName>
</protein>
<organism evidence="1 2">
    <name type="scientific">Leuconostoc mesenteroides subsp. mesenteroides (strain ATCC 8293 / DSM 20343 / BCRC 11652 / CCM 1803 / JCM 6124 / NCDO 523 / NBRC 100496 / NCIMB 8023 / NCTC 12954 / NRRL B-1118 / 37Y)</name>
    <dbReference type="NCBI Taxonomy" id="203120"/>
    <lineage>
        <taxon>Bacteria</taxon>
        <taxon>Bacillati</taxon>
        <taxon>Bacillota</taxon>
        <taxon>Bacilli</taxon>
        <taxon>Lactobacillales</taxon>
        <taxon>Lactobacillaceae</taxon>
        <taxon>Leuconostoc</taxon>
    </lineage>
</organism>
<evidence type="ECO:0000313" key="1">
    <source>
        <dbReference type="EMBL" id="ABJ62758.1"/>
    </source>
</evidence>
<dbReference type="GeneID" id="29576149"/>
<dbReference type="EnsemblBacteria" id="ABJ62758">
    <property type="protein sequence ID" value="ABJ62758"/>
    <property type="gene ID" value="LEUM_1666"/>
</dbReference>
<dbReference type="KEGG" id="lme:LEUM_1666"/>